<name>A0A8J7UVX0_9BACT</name>
<keyword evidence="1" id="KW-0732">Signal</keyword>
<feature type="chain" id="PRO_5035279327" evidence="1">
    <location>
        <begin position="17"/>
        <end position="132"/>
    </location>
</feature>
<reference evidence="2" key="1">
    <citation type="submission" date="2021-02" db="EMBL/GenBank/DDBJ databases">
        <title>Natronogracilivirga saccharolytica gen. nov. sp. nov. a new anaerobic, haloalkiliphilic carbohydrate-fermenting bacterium from soda lake and proposing of Cyclonatronumiaceae fam. nov. in the phylum Balneolaeota.</title>
        <authorList>
            <person name="Zhilina T.N."/>
            <person name="Sorokin D.Y."/>
            <person name="Zavarzina D.G."/>
            <person name="Toshchakov S.V."/>
            <person name="Kublanov I.V."/>
        </authorList>
    </citation>
    <scope>NUCLEOTIDE SEQUENCE</scope>
    <source>
        <strain evidence="2">Z-1702</strain>
    </source>
</reference>
<accession>A0A8J7UVX0</accession>
<evidence type="ECO:0000313" key="3">
    <source>
        <dbReference type="Proteomes" id="UP000673975"/>
    </source>
</evidence>
<dbReference type="Proteomes" id="UP000673975">
    <property type="component" value="Unassembled WGS sequence"/>
</dbReference>
<feature type="signal peptide" evidence="1">
    <location>
        <begin position="1"/>
        <end position="16"/>
    </location>
</feature>
<evidence type="ECO:0000256" key="1">
    <source>
        <dbReference type="SAM" id="SignalP"/>
    </source>
</evidence>
<evidence type="ECO:0000313" key="2">
    <source>
        <dbReference type="EMBL" id="MBP3193895.1"/>
    </source>
</evidence>
<proteinExistence type="predicted"/>
<gene>
    <name evidence="2" type="ORF">NATSA_14555</name>
</gene>
<organism evidence="2 3">
    <name type="scientific">Natronogracilivirga saccharolytica</name>
    <dbReference type="NCBI Taxonomy" id="2812953"/>
    <lineage>
        <taxon>Bacteria</taxon>
        <taxon>Pseudomonadati</taxon>
        <taxon>Balneolota</taxon>
        <taxon>Balneolia</taxon>
        <taxon>Balneolales</taxon>
        <taxon>Cyclonatronaceae</taxon>
        <taxon>Natronogracilivirga</taxon>
    </lineage>
</organism>
<dbReference type="EMBL" id="JAFIDN010000017">
    <property type="protein sequence ID" value="MBP3193895.1"/>
    <property type="molecule type" value="Genomic_DNA"/>
</dbReference>
<sequence>MQTIITAAVIALNVLAAAGSSQTGSMSPVVQEFSVQLNEATGGVFEPDWHHKRPLERAILLSGDSDFASLRTIVARMAGQYYDVRIIDGWSYAKEEQAYQVRLLVGTNIVDVYYFTAYQVINIVQRKPKEDS</sequence>
<dbReference type="RefSeq" id="WP_210513355.1">
    <property type="nucleotide sequence ID" value="NZ_JAFIDN010000017.1"/>
</dbReference>
<dbReference type="AlphaFoldDB" id="A0A8J7UVX0"/>
<protein>
    <submittedName>
        <fullName evidence="2">Uncharacterized protein</fullName>
    </submittedName>
</protein>
<comment type="caution">
    <text evidence="2">The sequence shown here is derived from an EMBL/GenBank/DDBJ whole genome shotgun (WGS) entry which is preliminary data.</text>
</comment>
<keyword evidence="3" id="KW-1185">Reference proteome</keyword>